<dbReference type="GO" id="GO:0051287">
    <property type="term" value="F:NAD binding"/>
    <property type="evidence" value="ECO:0007669"/>
    <property type="project" value="InterPro"/>
</dbReference>
<gene>
    <name evidence="6" type="ORF">BET03_06235</name>
</gene>
<evidence type="ECO:0000313" key="6">
    <source>
        <dbReference type="EMBL" id="RKD29140.1"/>
    </source>
</evidence>
<keyword evidence="7" id="KW-1185">Reference proteome</keyword>
<dbReference type="PROSITE" id="PS00670">
    <property type="entry name" value="D_2_HYDROXYACID_DH_2"/>
    <property type="match status" value="1"/>
</dbReference>
<keyword evidence="2 3" id="KW-0560">Oxidoreductase</keyword>
<dbReference type="SUPFAM" id="SSF52283">
    <property type="entry name" value="Formate/glycerate dehydrogenase catalytic domain-like"/>
    <property type="match status" value="1"/>
</dbReference>
<dbReference type="Pfam" id="PF00389">
    <property type="entry name" value="2-Hacid_dh"/>
    <property type="match status" value="1"/>
</dbReference>
<dbReference type="GO" id="GO:0030267">
    <property type="term" value="F:glyoxylate reductase (NADPH) activity"/>
    <property type="evidence" value="ECO:0007669"/>
    <property type="project" value="TreeGrafter"/>
</dbReference>
<dbReference type="AlphaFoldDB" id="A0A419SV96"/>
<dbReference type="PROSITE" id="PS00065">
    <property type="entry name" value="D_2_HYDROXYACID_DH_1"/>
    <property type="match status" value="1"/>
</dbReference>
<organism evidence="6 7">
    <name type="scientific">Thermohalobacter berrensis</name>
    <dbReference type="NCBI Taxonomy" id="99594"/>
    <lineage>
        <taxon>Bacteria</taxon>
        <taxon>Bacillati</taxon>
        <taxon>Bacillota</taxon>
        <taxon>Tissierellia</taxon>
        <taxon>Tissierellales</taxon>
        <taxon>Thermohalobacteraceae</taxon>
        <taxon>Thermohalobacter</taxon>
    </lineage>
</organism>
<feature type="domain" description="D-isomer specific 2-hydroxyacid dehydrogenase NAD-binding" evidence="5">
    <location>
        <begin position="112"/>
        <end position="288"/>
    </location>
</feature>
<accession>A0A419SV96</accession>
<evidence type="ECO:0000259" key="4">
    <source>
        <dbReference type="Pfam" id="PF00389"/>
    </source>
</evidence>
<dbReference type="InterPro" id="IPR006139">
    <property type="entry name" value="D-isomer_2_OHA_DH_cat_dom"/>
</dbReference>
<dbReference type="FunFam" id="3.40.50.720:FF:000462">
    <property type="entry name" value="Glyoxylate reductase (NADP+)"/>
    <property type="match status" value="1"/>
</dbReference>
<evidence type="ECO:0000313" key="7">
    <source>
        <dbReference type="Proteomes" id="UP000284177"/>
    </source>
</evidence>
<feature type="domain" description="D-isomer specific 2-hydroxyacid dehydrogenase catalytic" evidence="4">
    <location>
        <begin position="6"/>
        <end position="320"/>
    </location>
</feature>
<proteinExistence type="inferred from homology"/>
<dbReference type="PANTHER" id="PTHR10996">
    <property type="entry name" value="2-HYDROXYACID DEHYDROGENASE-RELATED"/>
    <property type="match status" value="1"/>
</dbReference>
<dbReference type="Pfam" id="PF02826">
    <property type="entry name" value="2-Hacid_dh_C"/>
    <property type="match status" value="1"/>
</dbReference>
<comment type="similarity">
    <text evidence="1 3">Belongs to the D-isomer specific 2-hydroxyacid dehydrogenase family.</text>
</comment>
<dbReference type="InterPro" id="IPR006140">
    <property type="entry name" value="D-isomer_DH_NAD-bd"/>
</dbReference>
<dbReference type="Gene3D" id="3.40.50.720">
    <property type="entry name" value="NAD(P)-binding Rossmann-like Domain"/>
    <property type="match status" value="2"/>
</dbReference>
<dbReference type="InterPro" id="IPR029752">
    <property type="entry name" value="D-isomer_DH_CS1"/>
</dbReference>
<evidence type="ECO:0000256" key="1">
    <source>
        <dbReference type="ARBA" id="ARBA00005854"/>
    </source>
</evidence>
<dbReference type="OrthoDB" id="9805416at2"/>
<evidence type="ECO:0000256" key="2">
    <source>
        <dbReference type="ARBA" id="ARBA00023002"/>
    </source>
</evidence>
<evidence type="ECO:0000256" key="3">
    <source>
        <dbReference type="RuleBase" id="RU003719"/>
    </source>
</evidence>
<name>A0A419SV96_9FIRM</name>
<dbReference type="GO" id="GO:0005829">
    <property type="term" value="C:cytosol"/>
    <property type="evidence" value="ECO:0007669"/>
    <property type="project" value="TreeGrafter"/>
</dbReference>
<dbReference type="PANTHER" id="PTHR10996:SF283">
    <property type="entry name" value="GLYOXYLATE_HYDROXYPYRUVATE REDUCTASE B"/>
    <property type="match status" value="1"/>
</dbReference>
<dbReference type="SUPFAM" id="SSF51735">
    <property type="entry name" value="NAD(P)-binding Rossmann-fold domains"/>
    <property type="match status" value="1"/>
</dbReference>
<dbReference type="PROSITE" id="PS00671">
    <property type="entry name" value="D_2_HYDROXYACID_DH_3"/>
    <property type="match status" value="1"/>
</dbReference>
<reference evidence="6 7" key="1">
    <citation type="submission" date="2016-08" db="EMBL/GenBank/DDBJ databases">
        <title>Novel Firmicutes and Novel Genomes.</title>
        <authorList>
            <person name="Poppleton D.I."/>
            <person name="Gribaldo S."/>
        </authorList>
    </citation>
    <scope>NUCLEOTIDE SEQUENCE [LARGE SCALE GENOMIC DNA]</scope>
    <source>
        <strain evidence="6 7">CTT3</strain>
    </source>
</reference>
<dbReference type="InterPro" id="IPR029753">
    <property type="entry name" value="D-isomer_DH_CS"/>
</dbReference>
<dbReference type="GO" id="GO:0016618">
    <property type="term" value="F:hydroxypyruvate reductase [NAD(P)H] activity"/>
    <property type="evidence" value="ECO:0007669"/>
    <property type="project" value="TreeGrafter"/>
</dbReference>
<dbReference type="RefSeq" id="WP_120170602.1">
    <property type="nucleotide sequence ID" value="NZ_MCIB01000038.1"/>
</dbReference>
<dbReference type="InterPro" id="IPR050223">
    <property type="entry name" value="D-isomer_2-hydroxyacid_DH"/>
</dbReference>
<dbReference type="InterPro" id="IPR036291">
    <property type="entry name" value="NAD(P)-bd_dom_sf"/>
</dbReference>
<dbReference type="Proteomes" id="UP000284177">
    <property type="component" value="Unassembled WGS sequence"/>
</dbReference>
<protein>
    <submittedName>
        <fullName evidence="6">D-glycerate dehydrogenase</fullName>
    </submittedName>
</protein>
<dbReference type="CDD" id="cd05301">
    <property type="entry name" value="GDH"/>
    <property type="match status" value="1"/>
</dbReference>
<sequence>MEKKKVYITRKIPNIGIELLKKHFHVEINPEDRPLTKEEIMEKVVDKDAVLTQLTDVIDDEVLEKAQKKTKIFANYAVGFNNIDIDAATKRGIQITNTPDVLTDTTAELAWALLFSVARRVVEGHKYIKEGKWQVFSPNLLLGQDIYGKTLGVIGAGRIGKAFAKKSLGFDMKILYHNRKRDEEFEKELNAKWVDKDTILKEADFISIHVPLTKETRYMIGERELKLMKRNAILINTARGPVVDEKALVKALKEGEIWGAGLDVFENEPEVEEELLELDNVVLTPHIGSASKETREKMAKLAAENIIAVLSGKEAITPVNRV</sequence>
<evidence type="ECO:0000259" key="5">
    <source>
        <dbReference type="Pfam" id="PF02826"/>
    </source>
</evidence>
<comment type="caution">
    <text evidence="6">The sequence shown here is derived from an EMBL/GenBank/DDBJ whole genome shotgun (WGS) entry which is preliminary data.</text>
</comment>
<dbReference type="EMBL" id="MCIB01000038">
    <property type="protein sequence ID" value="RKD29140.1"/>
    <property type="molecule type" value="Genomic_DNA"/>
</dbReference>